<gene>
    <name evidence="1" type="ORF">PZA18_05065</name>
</gene>
<accession>A0ABT7DTX1</accession>
<sequence>MLRRKSRFAYAGWLNLVYIKFWGDSVRPVADERQYRPSALAM</sequence>
<organism evidence="1 2">
    <name type="scientific">Parachitinimonas caeni</name>
    <dbReference type="NCBI Taxonomy" id="3031301"/>
    <lineage>
        <taxon>Bacteria</taxon>
        <taxon>Pseudomonadati</taxon>
        <taxon>Pseudomonadota</taxon>
        <taxon>Betaproteobacteria</taxon>
        <taxon>Neisseriales</taxon>
        <taxon>Chitinibacteraceae</taxon>
        <taxon>Parachitinimonas</taxon>
    </lineage>
</organism>
<protein>
    <submittedName>
        <fullName evidence="1">Uncharacterized protein</fullName>
    </submittedName>
</protein>
<reference evidence="1" key="1">
    <citation type="submission" date="2023-03" db="EMBL/GenBank/DDBJ databases">
        <title>Chitinimonas shenzhenensis gen. nov., sp. nov., a novel member of family Burkholderiaceae isolated from activated sludge collected in Shen Zhen, China.</title>
        <authorList>
            <person name="Wang X."/>
        </authorList>
    </citation>
    <scope>NUCLEOTIDE SEQUENCE</scope>
    <source>
        <strain evidence="1">DQS-5</strain>
    </source>
</reference>
<evidence type="ECO:0000313" key="1">
    <source>
        <dbReference type="EMBL" id="MDK2123419.1"/>
    </source>
</evidence>
<dbReference type="Proteomes" id="UP001172778">
    <property type="component" value="Unassembled WGS sequence"/>
</dbReference>
<dbReference type="EMBL" id="JARRAF010000004">
    <property type="protein sequence ID" value="MDK2123419.1"/>
    <property type="molecule type" value="Genomic_DNA"/>
</dbReference>
<comment type="caution">
    <text evidence="1">The sequence shown here is derived from an EMBL/GenBank/DDBJ whole genome shotgun (WGS) entry which is preliminary data.</text>
</comment>
<proteinExistence type="predicted"/>
<name>A0ABT7DTX1_9NEIS</name>
<evidence type="ECO:0000313" key="2">
    <source>
        <dbReference type="Proteomes" id="UP001172778"/>
    </source>
</evidence>
<keyword evidence="2" id="KW-1185">Reference proteome</keyword>
<dbReference type="RefSeq" id="WP_284099712.1">
    <property type="nucleotide sequence ID" value="NZ_JARRAF010000004.1"/>
</dbReference>